<dbReference type="AlphaFoldDB" id="A0A1D8TT90"/>
<evidence type="ECO:0000313" key="3">
    <source>
        <dbReference type="Proteomes" id="UP000177870"/>
    </source>
</evidence>
<evidence type="ECO:0000313" key="2">
    <source>
        <dbReference type="EMBL" id="AOX00871.1"/>
    </source>
</evidence>
<feature type="region of interest" description="Disordered" evidence="1">
    <location>
        <begin position="252"/>
        <end position="273"/>
    </location>
</feature>
<dbReference type="Proteomes" id="UP000177870">
    <property type="component" value="Chromosome"/>
</dbReference>
<name>A0A1D8TT90_9CYAN</name>
<sequence>MVFLGVQLTILIGPTVPKPASRLLLESLTTVEVTNSDTGRSGFQMSFTVSPSGKSDLDYPLLKQVKQFNRVVLVVTFNGKPQVLSDGIITNQQLQPSTQPGVPSTITVTGEDVSVMMDMEEKIEKHPSQNQTAITMKIIGKYAKYGLIPKVKPPSGDKPPLPTEYIPIQYGTDLQYILEMAERNGYVFFISPGPMPLTNTAYWGPPPKLGVPQSAISVNMGWHSNVDSINFQYDGLAASQASGELLDCKKNKPKEVKSAKSKSPSLASSSALKQPVVRKRLLPPQGLNQSQAKAGVQSITDTSLGKVLTVEGVLDAQKYGSLLRARGLVGLRGAGKSYDGLYYVKSVTHTLEVGKYKQSFVLTREGLGTTVPVVKV</sequence>
<reference evidence="3" key="1">
    <citation type="submission" date="2016-10" db="EMBL/GenBank/DDBJ databases">
        <title>Comparative genomics uncovers the prolific and rare metabolic potential of the cyanobacterial genus Moorea.</title>
        <authorList>
            <person name="Leao T."/>
            <person name="Castelao G."/>
            <person name="Korobeynikov A."/>
            <person name="Monroe E.A."/>
            <person name="Podell S."/>
            <person name="Glukhov E."/>
            <person name="Allen E."/>
            <person name="Gerwick W.H."/>
            <person name="Gerwick L."/>
        </authorList>
    </citation>
    <scope>NUCLEOTIDE SEQUENCE [LARGE SCALE GENOMIC DNA]</scope>
    <source>
        <strain evidence="3">PAL-8-15-08-1</strain>
    </source>
</reference>
<dbReference type="KEGG" id="mpro:BJP34_16735"/>
<accession>A0A1D8TT90</accession>
<feature type="compositionally biased region" description="Low complexity" evidence="1">
    <location>
        <begin position="261"/>
        <end position="273"/>
    </location>
</feature>
<dbReference type="STRING" id="1458985.BJP34_16735"/>
<evidence type="ECO:0000256" key="1">
    <source>
        <dbReference type="SAM" id="MobiDB-lite"/>
    </source>
</evidence>
<protein>
    <submittedName>
        <fullName evidence="2">Uncharacterized protein</fullName>
    </submittedName>
</protein>
<organism evidence="2 3">
    <name type="scientific">Moorena producens PAL-8-15-08-1</name>
    <dbReference type="NCBI Taxonomy" id="1458985"/>
    <lineage>
        <taxon>Bacteria</taxon>
        <taxon>Bacillati</taxon>
        <taxon>Cyanobacteriota</taxon>
        <taxon>Cyanophyceae</taxon>
        <taxon>Coleofasciculales</taxon>
        <taxon>Coleofasciculaceae</taxon>
        <taxon>Moorena</taxon>
    </lineage>
</organism>
<dbReference type="OrthoDB" id="262740at2"/>
<dbReference type="EMBL" id="CP017599">
    <property type="protein sequence ID" value="AOX00871.1"/>
    <property type="molecule type" value="Genomic_DNA"/>
</dbReference>
<proteinExistence type="predicted"/>
<gene>
    <name evidence="2" type="ORF">BJP34_16735</name>
</gene>